<accession>A0ABS6LW41</accession>
<keyword evidence="1" id="KW-0472">Membrane</keyword>
<evidence type="ECO:0000256" key="1">
    <source>
        <dbReference type="SAM" id="Phobius"/>
    </source>
</evidence>
<reference evidence="2 3" key="1">
    <citation type="submission" date="2021-03" db="EMBL/GenBank/DDBJ databases">
        <title>Five novel Rahnella species.</title>
        <authorList>
            <person name="Brady C."/>
            <person name="Asselin J."/>
            <person name="Beer S."/>
            <person name="Bruberg M.B."/>
            <person name="Crampton B."/>
            <person name="Venter S."/>
            <person name="Arnold D."/>
            <person name="Denman S."/>
        </authorList>
    </citation>
    <scope>NUCLEOTIDE SEQUENCE [LARGE SCALE GENOMIC DNA]</scope>
    <source>
        <strain evidence="2 3">H11b</strain>
    </source>
</reference>
<feature type="transmembrane region" description="Helical" evidence="1">
    <location>
        <begin position="52"/>
        <end position="75"/>
    </location>
</feature>
<name>A0ABS6LW41_9GAMM</name>
<feature type="transmembrane region" description="Helical" evidence="1">
    <location>
        <begin position="6"/>
        <end position="27"/>
    </location>
</feature>
<gene>
    <name evidence="2" type="ORF">J1778_11935</name>
</gene>
<keyword evidence="3" id="KW-1185">Reference proteome</keyword>
<organism evidence="2 3">
    <name type="scientific">Rahnella bonaserana</name>
    <dbReference type="NCBI Taxonomy" id="2816248"/>
    <lineage>
        <taxon>Bacteria</taxon>
        <taxon>Pseudomonadati</taxon>
        <taxon>Pseudomonadota</taxon>
        <taxon>Gammaproteobacteria</taxon>
        <taxon>Enterobacterales</taxon>
        <taxon>Yersiniaceae</taxon>
        <taxon>Rahnella</taxon>
    </lineage>
</organism>
<keyword evidence="1" id="KW-0812">Transmembrane</keyword>
<proteinExistence type="predicted"/>
<dbReference type="EMBL" id="JAFMOW010000062">
    <property type="protein sequence ID" value="MBU9855985.1"/>
    <property type="molecule type" value="Genomic_DNA"/>
</dbReference>
<evidence type="ECO:0000313" key="2">
    <source>
        <dbReference type="EMBL" id="MBU9855985.1"/>
    </source>
</evidence>
<evidence type="ECO:0000313" key="3">
    <source>
        <dbReference type="Proteomes" id="UP000734343"/>
    </source>
</evidence>
<sequence>MDLEIIGIALAMYITAVWMLLHGIRGFQTGLIIETRKGTPEKDYYYRGDFGFYFNVFLYIVFGTGLTGFATWFLMTRLGYW</sequence>
<dbReference type="RefSeq" id="WP_217173340.1">
    <property type="nucleotide sequence ID" value="NZ_CP126169.1"/>
</dbReference>
<keyword evidence="1" id="KW-1133">Transmembrane helix</keyword>
<comment type="caution">
    <text evidence="2">The sequence shown here is derived from an EMBL/GenBank/DDBJ whole genome shotgun (WGS) entry which is preliminary data.</text>
</comment>
<protein>
    <submittedName>
        <fullName evidence="2">Uncharacterized protein</fullName>
    </submittedName>
</protein>
<dbReference type="Proteomes" id="UP000734343">
    <property type="component" value="Unassembled WGS sequence"/>
</dbReference>